<dbReference type="PANTHER" id="PTHR11537:SF254">
    <property type="entry name" value="POTASSIUM VOLTAGE-GATED CHANNEL PROTEIN SHAB"/>
    <property type="match status" value="1"/>
</dbReference>
<feature type="transmembrane region" description="Helical" evidence="8">
    <location>
        <begin position="181"/>
        <end position="206"/>
    </location>
</feature>
<evidence type="ECO:0000256" key="4">
    <source>
        <dbReference type="ARBA" id="ARBA00022989"/>
    </source>
</evidence>
<dbReference type="GO" id="GO:0005249">
    <property type="term" value="F:voltage-gated potassium channel activity"/>
    <property type="evidence" value="ECO:0007669"/>
    <property type="project" value="InterPro"/>
</dbReference>
<keyword evidence="5" id="KW-0406">Ion transport</keyword>
<keyword evidence="4 8" id="KW-1133">Transmembrane helix</keyword>
<organism evidence="10 11">
    <name type="scientific">Zhihengliuella flava</name>
    <dbReference type="NCBI Taxonomy" id="1285193"/>
    <lineage>
        <taxon>Bacteria</taxon>
        <taxon>Bacillati</taxon>
        <taxon>Actinomycetota</taxon>
        <taxon>Actinomycetes</taxon>
        <taxon>Micrococcales</taxon>
        <taxon>Micrococcaceae</taxon>
        <taxon>Zhihengliuella</taxon>
    </lineage>
</organism>
<evidence type="ECO:0000256" key="7">
    <source>
        <dbReference type="ARBA" id="ARBA00023303"/>
    </source>
</evidence>
<dbReference type="PANTHER" id="PTHR11537">
    <property type="entry name" value="VOLTAGE-GATED POTASSIUM CHANNEL"/>
    <property type="match status" value="1"/>
</dbReference>
<dbReference type="RefSeq" id="WP_196835815.1">
    <property type="nucleotide sequence ID" value="NZ_JADOTZ010000001.1"/>
</dbReference>
<comment type="caution">
    <text evidence="10">The sequence shown here is derived from an EMBL/GenBank/DDBJ whole genome shotgun (WGS) entry which is preliminary data.</text>
</comment>
<dbReference type="Proteomes" id="UP000625033">
    <property type="component" value="Unassembled WGS sequence"/>
</dbReference>
<sequence>MDATNAATPATVSRVARWERATEAPLIVLSLAFLIAYAWPVLDPELPRGTQVLLRTVNQVVWGVFALDFLLRVLLARRRLRYIGRHWYDVAMIAIPIFRPLRLLRVFRLLSSVGLVNRTSIYVASTALVCIFLGALAVLDAEQSAPGANITEFGDALWWAIVTSATVGYGDFYPVTGAGRAIAVVLMLSGIALLGSITAGVASWAVTSVEHQDTDAD</sequence>
<evidence type="ECO:0000259" key="9">
    <source>
        <dbReference type="Pfam" id="PF07885"/>
    </source>
</evidence>
<dbReference type="SUPFAM" id="SSF81324">
    <property type="entry name" value="Voltage-gated potassium channels"/>
    <property type="match status" value="1"/>
</dbReference>
<gene>
    <name evidence="10" type="ORF">IW252_001283</name>
</gene>
<keyword evidence="3 8" id="KW-0812">Transmembrane</keyword>
<comment type="subcellular location">
    <subcellularLocation>
        <location evidence="1">Membrane</location>
        <topology evidence="1">Multi-pass membrane protein</topology>
    </subcellularLocation>
</comment>
<dbReference type="Gene3D" id="1.20.5.110">
    <property type="match status" value="1"/>
</dbReference>
<keyword evidence="6 8" id="KW-0472">Membrane</keyword>
<dbReference type="EMBL" id="JADOTZ010000001">
    <property type="protein sequence ID" value="MBG6084516.1"/>
    <property type="molecule type" value="Genomic_DNA"/>
</dbReference>
<evidence type="ECO:0000256" key="3">
    <source>
        <dbReference type="ARBA" id="ARBA00022692"/>
    </source>
</evidence>
<name>A0A931GIQ4_9MICC</name>
<dbReference type="InterPro" id="IPR013099">
    <property type="entry name" value="K_chnl_dom"/>
</dbReference>
<keyword evidence="2" id="KW-0813">Transport</keyword>
<dbReference type="GO" id="GO:0001508">
    <property type="term" value="P:action potential"/>
    <property type="evidence" value="ECO:0007669"/>
    <property type="project" value="TreeGrafter"/>
</dbReference>
<dbReference type="Pfam" id="PF07885">
    <property type="entry name" value="Ion_trans_2"/>
    <property type="match status" value="1"/>
</dbReference>
<evidence type="ECO:0000313" key="11">
    <source>
        <dbReference type="Proteomes" id="UP000625033"/>
    </source>
</evidence>
<accession>A0A931GIQ4</accession>
<evidence type="ECO:0000256" key="8">
    <source>
        <dbReference type="SAM" id="Phobius"/>
    </source>
</evidence>
<keyword evidence="11" id="KW-1185">Reference proteome</keyword>
<evidence type="ECO:0000256" key="1">
    <source>
        <dbReference type="ARBA" id="ARBA00004141"/>
    </source>
</evidence>
<feature type="transmembrane region" description="Helical" evidence="8">
    <location>
        <begin position="21"/>
        <end position="39"/>
    </location>
</feature>
<proteinExistence type="predicted"/>
<feature type="transmembrane region" description="Helical" evidence="8">
    <location>
        <begin position="59"/>
        <end position="75"/>
    </location>
</feature>
<evidence type="ECO:0000256" key="2">
    <source>
        <dbReference type="ARBA" id="ARBA00022448"/>
    </source>
</evidence>
<feature type="transmembrane region" description="Helical" evidence="8">
    <location>
        <begin position="119"/>
        <end position="139"/>
    </location>
</feature>
<feature type="domain" description="Potassium channel" evidence="9">
    <location>
        <begin position="131"/>
        <end position="205"/>
    </location>
</feature>
<dbReference type="InterPro" id="IPR028325">
    <property type="entry name" value="VG_K_chnl"/>
</dbReference>
<dbReference type="AlphaFoldDB" id="A0A931GIQ4"/>
<evidence type="ECO:0000313" key="10">
    <source>
        <dbReference type="EMBL" id="MBG6084516.1"/>
    </source>
</evidence>
<dbReference type="GO" id="GO:0008076">
    <property type="term" value="C:voltage-gated potassium channel complex"/>
    <property type="evidence" value="ECO:0007669"/>
    <property type="project" value="InterPro"/>
</dbReference>
<keyword evidence="7 10" id="KW-0407">Ion channel</keyword>
<evidence type="ECO:0000256" key="6">
    <source>
        <dbReference type="ARBA" id="ARBA00023136"/>
    </source>
</evidence>
<evidence type="ECO:0000256" key="5">
    <source>
        <dbReference type="ARBA" id="ARBA00023065"/>
    </source>
</evidence>
<reference evidence="10" key="1">
    <citation type="submission" date="2020-11" db="EMBL/GenBank/DDBJ databases">
        <title>Sequencing the genomes of 1000 actinobacteria strains.</title>
        <authorList>
            <person name="Klenk H.-P."/>
        </authorList>
    </citation>
    <scope>NUCLEOTIDE SEQUENCE</scope>
    <source>
        <strain evidence="10">DSM 26152</strain>
    </source>
</reference>
<protein>
    <submittedName>
        <fullName evidence="10">Voltage-gated potassium channel</fullName>
    </submittedName>
</protein>
<dbReference type="Gene3D" id="1.10.287.70">
    <property type="match status" value="1"/>
</dbReference>